<evidence type="ECO:0000256" key="3">
    <source>
        <dbReference type="ARBA" id="ARBA00022801"/>
    </source>
</evidence>
<dbReference type="Gene3D" id="3.30.2010.10">
    <property type="entry name" value="Metalloproteases ('zincins'), catalytic domain"/>
    <property type="match status" value="1"/>
</dbReference>
<evidence type="ECO:0000313" key="9">
    <source>
        <dbReference type="EMBL" id="TVT43212.1"/>
    </source>
</evidence>
<dbReference type="Pfam" id="PF01435">
    <property type="entry name" value="Peptidase_M48"/>
    <property type="match status" value="1"/>
</dbReference>
<sequence>MLFKKAIVAASIALLAGCTTVPITGRRTLNLVSDSEMNSLAMTQYKETLTTSKLSTNSADVAMVRRVGQRIQAAVEKYFRDQGQSDQLAGYQWEFNLIDDPKTVNAWCMPGGKVAVYTGILPITRDETGLAVVMGHEIAHAVAKHGSERMSDQMLAQLGTSAISTALTKNPAATQSIFASAVGTGTQLGSQVLLLKFSRNQESEADHLGLIFMAMAGYNPAQAIPFWQRMAAQSQNSTPEFLSSHPADATRIADIERLLPEAQKYYKPR</sequence>
<keyword evidence="1 6" id="KW-0645">Protease</keyword>
<dbReference type="GO" id="GO:0046872">
    <property type="term" value="F:metal ion binding"/>
    <property type="evidence" value="ECO:0007669"/>
    <property type="project" value="UniProtKB-KW"/>
</dbReference>
<organism evidence="9 10">
    <name type="scientific">Hymenobacter setariae</name>
    <dbReference type="NCBI Taxonomy" id="2594794"/>
    <lineage>
        <taxon>Bacteria</taxon>
        <taxon>Pseudomonadati</taxon>
        <taxon>Bacteroidota</taxon>
        <taxon>Cytophagia</taxon>
        <taxon>Cytophagales</taxon>
        <taxon>Hymenobacteraceae</taxon>
        <taxon>Hymenobacter</taxon>
    </lineage>
</organism>
<feature type="signal peptide" evidence="7">
    <location>
        <begin position="1"/>
        <end position="16"/>
    </location>
</feature>
<name>A0A558C3I8_9BACT</name>
<feature type="domain" description="Peptidase M48" evidence="8">
    <location>
        <begin position="70"/>
        <end position="257"/>
    </location>
</feature>
<comment type="caution">
    <text evidence="9">The sequence shown here is derived from an EMBL/GenBank/DDBJ whole genome shotgun (WGS) entry which is preliminary data.</text>
</comment>
<dbReference type="PROSITE" id="PS51257">
    <property type="entry name" value="PROKAR_LIPOPROTEIN"/>
    <property type="match status" value="1"/>
</dbReference>
<evidence type="ECO:0000259" key="8">
    <source>
        <dbReference type="Pfam" id="PF01435"/>
    </source>
</evidence>
<comment type="similarity">
    <text evidence="6">Belongs to the peptidase M48 family.</text>
</comment>
<dbReference type="EMBL" id="VMRJ01000001">
    <property type="protein sequence ID" value="TVT43212.1"/>
    <property type="molecule type" value="Genomic_DNA"/>
</dbReference>
<dbReference type="PANTHER" id="PTHR22726:SF1">
    <property type="entry name" value="METALLOENDOPEPTIDASE OMA1, MITOCHONDRIAL"/>
    <property type="match status" value="1"/>
</dbReference>
<dbReference type="RefSeq" id="WP_144844490.1">
    <property type="nucleotide sequence ID" value="NZ_VMRJ01000001.1"/>
</dbReference>
<dbReference type="InterPro" id="IPR051156">
    <property type="entry name" value="Mito/Outer_Membr_Metalloprot"/>
</dbReference>
<accession>A0A558C3I8</accession>
<keyword evidence="7" id="KW-0732">Signal</keyword>
<evidence type="ECO:0000256" key="2">
    <source>
        <dbReference type="ARBA" id="ARBA00022723"/>
    </source>
</evidence>
<evidence type="ECO:0000256" key="5">
    <source>
        <dbReference type="ARBA" id="ARBA00023049"/>
    </source>
</evidence>
<evidence type="ECO:0000256" key="1">
    <source>
        <dbReference type="ARBA" id="ARBA00022670"/>
    </source>
</evidence>
<reference evidence="9 10" key="1">
    <citation type="submission" date="2019-07" db="EMBL/GenBank/DDBJ databases">
        <title>Hymenobacter sp. straun FUR1 Genome sequencing and assembly.</title>
        <authorList>
            <person name="Chhetri G."/>
        </authorList>
    </citation>
    <scope>NUCLEOTIDE SEQUENCE [LARGE SCALE GENOMIC DNA]</scope>
    <source>
        <strain evidence="9 10">Fur1</strain>
    </source>
</reference>
<dbReference type="OrthoDB" id="9785340at2"/>
<dbReference type="InterPro" id="IPR001915">
    <property type="entry name" value="Peptidase_M48"/>
</dbReference>
<dbReference type="PANTHER" id="PTHR22726">
    <property type="entry name" value="METALLOENDOPEPTIDASE OMA1"/>
    <property type="match status" value="1"/>
</dbReference>
<comment type="cofactor">
    <cofactor evidence="6">
        <name>Zn(2+)</name>
        <dbReference type="ChEBI" id="CHEBI:29105"/>
    </cofactor>
    <text evidence="6">Binds 1 zinc ion per subunit.</text>
</comment>
<dbReference type="CDD" id="cd07331">
    <property type="entry name" value="M48C_Oma1_like"/>
    <property type="match status" value="1"/>
</dbReference>
<evidence type="ECO:0000256" key="4">
    <source>
        <dbReference type="ARBA" id="ARBA00022833"/>
    </source>
</evidence>
<dbReference type="GO" id="GO:0016020">
    <property type="term" value="C:membrane"/>
    <property type="evidence" value="ECO:0007669"/>
    <property type="project" value="TreeGrafter"/>
</dbReference>
<gene>
    <name evidence="9" type="ORF">FNT36_03725</name>
</gene>
<keyword evidence="5 6" id="KW-0482">Metalloprotease</keyword>
<dbReference type="Proteomes" id="UP000317624">
    <property type="component" value="Unassembled WGS sequence"/>
</dbReference>
<keyword evidence="10" id="KW-1185">Reference proteome</keyword>
<dbReference type="GO" id="GO:0004222">
    <property type="term" value="F:metalloendopeptidase activity"/>
    <property type="evidence" value="ECO:0007669"/>
    <property type="project" value="InterPro"/>
</dbReference>
<evidence type="ECO:0000256" key="7">
    <source>
        <dbReference type="SAM" id="SignalP"/>
    </source>
</evidence>
<keyword evidence="3 6" id="KW-0378">Hydrolase</keyword>
<dbReference type="AlphaFoldDB" id="A0A558C3I8"/>
<protein>
    <submittedName>
        <fullName evidence="9">M48 family metallopeptidase</fullName>
    </submittedName>
</protein>
<feature type="chain" id="PRO_5035302789" evidence="7">
    <location>
        <begin position="17"/>
        <end position="269"/>
    </location>
</feature>
<dbReference type="GO" id="GO:0051603">
    <property type="term" value="P:proteolysis involved in protein catabolic process"/>
    <property type="evidence" value="ECO:0007669"/>
    <property type="project" value="TreeGrafter"/>
</dbReference>
<evidence type="ECO:0000256" key="6">
    <source>
        <dbReference type="RuleBase" id="RU003983"/>
    </source>
</evidence>
<proteinExistence type="inferred from homology"/>
<evidence type="ECO:0000313" key="10">
    <source>
        <dbReference type="Proteomes" id="UP000317624"/>
    </source>
</evidence>
<keyword evidence="4 6" id="KW-0862">Zinc</keyword>
<keyword evidence="2" id="KW-0479">Metal-binding</keyword>